<name>A0ABS6JTD7_9BACI</name>
<dbReference type="EMBL" id="JAHQCR010000045">
    <property type="protein sequence ID" value="MBU9721819.1"/>
    <property type="molecule type" value="Genomic_DNA"/>
</dbReference>
<protein>
    <submittedName>
        <fullName evidence="2">Uncharacterized protein</fullName>
    </submittedName>
</protein>
<comment type="caution">
    <text evidence="2">The sequence shown here is derived from an EMBL/GenBank/DDBJ whole genome shotgun (WGS) entry which is preliminary data.</text>
</comment>
<evidence type="ECO:0000256" key="1">
    <source>
        <dbReference type="SAM" id="Phobius"/>
    </source>
</evidence>
<keyword evidence="1" id="KW-0472">Membrane</keyword>
<evidence type="ECO:0000313" key="3">
    <source>
        <dbReference type="Proteomes" id="UP000790580"/>
    </source>
</evidence>
<accession>A0ABS6JTD7</accession>
<proteinExistence type="predicted"/>
<feature type="transmembrane region" description="Helical" evidence="1">
    <location>
        <begin position="55"/>
        <end position="74"/>
    </location>
</feature>
<gene>
    <name evidence="2" type="ORF">KS407_10280</name>
</gene>
<reference evidence="2 3" key="1">
    <citation type="submission" date="2021-06" db="EMBL/GenBank/DDBJ databases">
        <title>Bacillus sp. RD4P76, an endophyte from a halophyte.</title>
        <authorList>
            <person name="Sun J.-Q."/>
        </authorList>
    </citation>
    <scope>NUCLEOTIDE SEQUENCE [LARGE SCALE GENOMIC DNA]</scope>
    <source>
        <strain evidence="2 3">JCM 17098</strain>
    </source>
</reference>
<keyword evidence="3" id="KW-1185">Reference proteome</keyword>
<sequence length="134" mass="15291">MFTAISVFGYLALIAVLLNFSMYFLFLWIKKSRNKVRRKQLASIARKWMKTHRPVALIATLLIFNHGLSVLIYSKGFSTSIPFITGAVTGVVFLILLVTGIFRNQKATGKRRRSHLLMAFIFIIILSLHIITTF</sequence>
<organism evidence="2 3">
    <name type="scientific">Evansella alkalicola</name>
    <dbReference type="NCBI Taxonomy" id="745819"/>
    <lineage>
        <taxon>Bacteria</taxon>
        <taxon>Bacillati</taxon>
        <taxon>Bacillota</taxon>
        <taxon>Bacilli</taxon>
        <taxon>Bacillales</taxon>
        <taxon>Bacillaceae</taxon>
        <taxon>Evansella</taxon>
    </lineage>
</organism>
<keyword evidence="1" id="KW-0812">Transmembrane</keyword>
<evidence type="ECO:0000313" key="2">
    <source>
        <dbReference type="EMBL" id="MBU9721819.1"/>
    </source>
</evidence>
<keyword evidence="1" id="KW-1133">Transmembrane helix</keyword>
<dbReference type="Proteomes" id="UP000790580">
    <property type="component" value="Unassembled WGS sequence"/>
</dbReference>
<feature type="transmembrane region" description="Helical" evidence="1">
    <location>
        <begin position="80"/>
        <end position="102"/>
    </location>
</feature>
<feature type="transmembrane region" description="Helical" evidence="1">
    <location>
        <begin position="114"/>
        <end position="132"/>
    </location>
</feature>
<dbReference type="RefSeq" id="WP_088075994.1">
    <property type="nucleotide sequence ID" value="NZ_JAHQCR010000045.1"/>
</dbReference>
<feature type="transmembrane region" description="Helical" evidence="1">
    <location>
        <begin position="6"/>
        <end position="29"/>
    </location>
</feature>